<dbReference type="Proteomes" id="UP001472677">
    <property type="component" value="Unassembled WGS sequence"/>
</dbReference>
<sequence>MFQSPPLKVLPRLIVRQVDFADTGSEDSRNLSPVAGDGEAVVDLSESAVAGARSDHIEVAATDGSQAVDAVDVVSPLVHEPAVEACGNSDLSPGGSQDHCVSPADTHAIPYNTITSVADPNDVVTHLSHSLEPNDMSLEGVGSLSTTDHVFNATCNLTQQPETLNTHSMVTISKR</sequence>
<dbReference type="EMBL" id="JBBPBM010000169">
    <property type="protein sequence ID" value="KAK8502453.1"/>
    <property type="molecule type" value="Genomic_DNA"/>
</dbReference>
<accession>A0ABR2B6D7</accession>
<keyword evidence="2" id="KW-1185">Reference proteome</keyword>
<proteinExistence type="predicted"/>
<name>A0ABR2B6D7_9ROSI</name>
<gene>
    <name evidence="1" type="ORF">V6N12_020045</name>
</gene>
<comment type="caution">
    <text evidence="1">The sequence shown here is derived from an EMBL/GenBank/DDBJ whole genome shotgun (WGS) entry which is preliminary data.</text>
</comment>
<organism evidence="1 2">
    <name type="scientific">Hibiscus sabdariffa</name>
    <name type="common">roselle</name>
    <dbReference type="NCBI Taxonomy" id="183260"/>
    <lineage>
        <taxon>Eukaryota</taxon>
        <taxon>Viridiplantae</taxon>
        <taxon>Streptophyta</taxon>
        <taxon>Embryophyta</taxon>
        <taxon>Tracheophyta</taxon>
        <taxon>Spermatophyta</taxon>
        <taxon>Magnoliopsida</taxon>
        <taxon>eudicotyledons</taxon>
        <taxon>Gunneridae</taxon>
        <taxon>Pentapetalae</taxon>
        <taxon>rosids</taxon>
        <taxon>malvids</taxon>
        <taxon>Malvales</taxon>
        <taxon>Malvaceae</taxon>
        <taxon>Malvoideae</taxon>
        <taxon>Hibiscus</taxon>
    </lineage>
</organism>
<reference evidence="1 2" key="1">
    <citation type="journal article" date="2024" name="G3 (Bethesda)">
        <title>Genome assembly of Hibiscus sabdariffa L. provides insights into metabolisms of medicinal natural products.</title>
        <authorList>
            <person name="Kim T."/>
        </authorList>
    </citation>
    <scope>NUCLEOTIDE SEQUENCE [LARGE SCALE GENOMIC DNA]</scope>
    <source>
        <strain evidence="1">TK-2024</strain>
        <tissue evidence="1">Old leaves</tissue>
    </source>
</reference>
<evidence type="ECO:0000313" key="2">
    <source>
        <dbReference type="Proteomes" id="UP001472677"/>
    </source>
</evidence>
<evidence type="ECO:0000313" key="1">
    <source>
        <dbReference type="EMBL" id="KAK8502453.1"/>
    </source>
</evidence>
<protein>
    <submittedName>
        <fullName evidence="1">Uncharacterized protein</fullName>
    </submittedName>
</protein>